<dbReference type="InterPro" id="IPR019887">
    <property type="entry name" value="Tscrpt_reg_AsnC/Lrp_C"/>
</dbReference>
<dbReference type="Gene3D" id="1.10.10.10">
    <property type="entry name" value="Winged helix-like DNA-binding domain superfamily/Winged helix DNA-binding domain"/>
    <property type="match status" value="1"/>
</dbReference>
<dbReference type="KEGG" id="eha:Ethha_1776"/>
<dbReference type="InterPro" id="IPR000485">
    <property type="entry name" value="AsnC-type_HTH_dom"/>
</dbReference>
<dbReference type="PROSITE" id="PS50956">
    <property type="entry name" value="HTH_ASNC_2"/>
    <property type="match status" value="1"/>
</dbReference>
<reference evidence="5 6" key="1">
    <citation type="submission" date="2010-12" db="EMBL/GenBank/DDBJ databases">
        <title>Complete sequence of Ethanoligenens harbinense YUAN-3.</title>
        <authorList>
            <person name="Lucas S."/>
            <person name="Copeland A."/>
            <person name="Lapidus A."/>
            <person name="Cheng J.-F."/>
            <person name="Bruce D."/>
            <person name="Goodwin L."/>
            <person name="Pitluck S."/>
            <person name="Chertkov O."/>
            <person name="Misra M."/>
            <person name="Detter J.C."/>
            <person name="Han C."/>
            <person name="Tapia R."/>
            <person name="Land M."/>
            <person name="Hauser L."/>
            <person name="Jeffries C."/>
            <person name="Kyrpides N."/>
            <person name="Ivanova N."/>
            <person name="Mikhailova N."/>
            <person name="Wang A."/>
            <person name="Mouttaki H."/>
            <person name="He Z."/>
            <person name="Zhou J."/>
            <person name="Hemme C.L."/>
            <person name="Woyke T."/>
        </authorList>
    </citation>
    <scope>NUCLEOTIDE SEQUENCE [LARGE SCALE GENOMIC DNA]</scope>
    <source>
        <strain evidence="6">DSM 18485 / JCM 12961 / CGMCC 1.5033 / YUAN-3</strain>
    </source>
</reference>
<keyword evidence="6" id="KW-1185">Reference proteome</keyword>
<evidence type="ECO:0000256" key="1">
    <source>
        <dbReference type="ARBA" id="ARBA00023015"/>
    </source>
</evidence>
<gene>
    <name evidence="5" type="ordered locus">Ethha_1776</name>
</gene>
<dbReference type="PANTHER" id="PTHR30154">
    <property type="entry name" value="LEUCINE-RESPONSIVE REGULATORY PROTEIN"/>
    <property type="match status" value="1"/>
</dbReference>
<organism evidence="5 6">
    <name type="scientific">Ethanoligenens harbinense (strain DSM 18485 / JCM 12961 / CGMCC 1.5033 / YUAN-3)</name>
    <dbReference type="NCBI Taxonomy" id="663278"/>
    <lineage>
        <taxon>Bacteria</taxon>
        <taxon>Bacillati</taxon>
        <taxon>Bacillota</taxon>
        <taxon>Clostridia</taxon>
        <taxon>Eubacteriales</taxon>
        <taxon>Oscillospiraceae</taxon>
        <taxon>Ethanoligenens</taxon>
    </lineage>
</organism>
<keyword evidence="2" id="KW-0238">DNA-binding</keyword>
<name>E6U9L6_ETHHY</name>
<dbReference type="InterPro" id="IPR036388">
    <property type="entry name" value="WH-like_DNA-bd_sf"/>
</dbReference>
<feature type="domain" description="HTH asnC-type" evidence="4">
    <location>
        <begin position="1"/>
        <end position="62"/>
    </location>
</feature>
<proteinExistence type="predicted"/>
<dbReference type="Proteomes" id="UP000001551">
    <property type="component" value="Chromosome"/>
</dbReference>
<dbReference type="InterPro" id="IPR011991">
    <property type="entry name" value="ArsR-like_HTH"/>
</dbReference>
<evidence type="ECO:0000313" key="6">
    <source>
        <dbReference type="Proteomes" id="UP000001551"/>
    </source>
</evidence>
<keyword evidence="1" id="KW-0805">Transcription regulation</keyword>
<dbReference type="CDD" id="cd00090">
    <property type="entry name" value="HTH_ARSR"/>
    <property type="match status" value="1"/>
</dbReference>
<dbReference type="PANTHER" id="PTHR30154:SF53">
    <property type="entry name" value="HTH-TYPE TRANSCRIPTIONAL REGULATOR LRPC"/>
    <property type="match status" value="1"/>
</dbReference>
<dbReference type="GO" id="GO:0043565">
    <property type="term" value="F:sequence-specific DNA binding"/>
    <property type="evidence" value="ECO:0007669"/>
    <property type="project" value="InterPro"/>
</dbReference>
<dbReference type="SMART" id="SM00344">
    <property type="entry name" value="HTH_ASNC"/>
    <property type="match status" value="1"/>
</dbReference>
<dbReference type="eggNOG" id="COG1522">
    <property type="taxonomic scope" value="Bacteria"/>
</dbReference>
<keyword evidence="3" id="KW-0804">Transcription</keyword>
<evidence type="ECO:0000259" key="4">
    <source>
        <dbReference type="PROSITE" id="PS50956"/>
    </source>
</evidence>
<sequence length="150" mass="16865">MDKIDCKILTILEQNARLPIKQIAQMVYMSSPAVSARIDSLEKRGIITGYMATVDHVKIGYHVTAFINLEMSPKKKTVFYPFISQCPNVMECHCVTGQYSMLIKVAFKSTVELDVFINQLQKFGNTSTQIVFSTSVNCRGVNLMANEEES</sequence>
<evidence type="ECO:0000256" key="2">
    <source>
        <dbReference type="ARBA" id="ARBA00023125"/>
    </source>
</evidence>
<evidence type="ECO:0000256" key="3">
    <source>
        <dbReference type="ARBA" id="ARBA00023163"/>
    </source>
</evidence>
<dbReference type="Pfam" id="PF13412">
    <property type="entry name" value="HTH_24"/>
    <property type="match status" value="1"/>
</dbReference>
<dbReference type="HOGENOM" id="CLU_091233_3_1_9"/>
<dbReference type="InterPro" id="IPR036390">
    <property type="entry name" value="WH_DNA-bd_sf"/>
</dbReference>
<dbReference type="SUPFAM" id="SSF54909">
    <property type="entry name" value="Dimeric alpha+beta barrel"/>
    <property type="match status" value="1"/>
</dbReference>
<dbReference type="EMBL" id="CP002400">
    <property type="protein sequence ID" value="ADU27302.1"/>
    <property type="molecule type" value="Genomic_DNA"/>
</dbReference>
<dbReference type="Gene3D" id="3.30.70.920">
    <property type="match status" value="1"/>
</dbReference>
<dbReference type="PRINTS" id="PR00033">
    <property type="entry name" value="HTHASNC"/>
</dbReference>
<dbReference type="AlphaFoldDB" id="E6U9L6"/>
<dbReference type="Pfam" id="PF01037">
    <property type="entry name" value="AsnC_trans_reg"/>
    <property type="match status" value="1"/>
</dbReference>
<dbReference type="GO" id="GO:0043200">
    <property type="term" value="P:response to amino acid"/>
    <property type="evidence" value="ECO:0007669"/>
    <property type="project" value="TreeGrafter"/>
</dbReference>
<dbReference type="GO" id="GO:0005829">
    <property type="term" value="C:cytosol"/>
    <property type="evidence" value="ECO:0007669"/>
    <property type="project" value="TreeGrafter"/>
</dbReference>
<dbReference type="InterPro" id="IPR019888">
    <property type="entry name" value="Tscrpt_reg_AsnC-like"/>
</dbReference>
<dbReference type="RefSeq" id="WP_013485653.1">
    <property type="nucleotide sequence ID" value="NC_014828.1"/>
</dbReference>
<evidence type="ECO:0000313" key="5">
    <source>
        <dbReference type="EMBL" id="ADU27302.1"/>
    </source>
</evidence>
<dbReference type="InterPro" id="IPR011008">
    <property type="entry name" value="Dimeric_a/b-barrel"/>
</dbReference>
<protein>
    <submittedName>
        <fullName evidence="5">Transcriptional regulator, AsnC family</fullName>
    </submittedName>
</protein>
<dbReference type="SUPFAM" id="SSF46785">
    <property type="entry name" value="Winged helix' DNA-binding domain"/>
    <property type="match status" value="1"/>
</dbReference>
<accession>E6U9L6</accession>